<dbReference type="SUPFAM" id="SSF52200">
    <property type="entry name" value="Toll/Interleukin receptor TIR domain"/>
    <property type="match status" value="1"/>
</dbReference>
<dbReference type="PANTHER" id="PTHR24365">
    <property type="entry name" value="TOLL-LIKE RECEPTOR"/>
    <property type="match status" value="1"/>
</dbReference>
<evidence type="ECO:0000256" key="5">
    <source>
        <dbReference type="ARBA" id="ARBA00023136"/>
    </source>
</evidence>
<dbReference type="PANTHER" id="PTHR24365:SF541">
    <property type="entry name" value="PROTEIN TOLL-RELATED"/>
    <property type="match status" value="1"/>
</dbReference>
<evidence type="ECO:0000256" key="2">
    <source>
        <dbReference type="ARBA" id="ARBA00022692"/>
    </source>
</evidence>
<protein>
    <recommendedName>
        <fullName evidence="6">TIR domain-containing protein</fullName>
    </recommendedName>
</protein>
<evidence type="ECO:0000256" key="4">
    <source>
        <dbReference type="ARBA" id="ARBA00022989"/>
    </source>
</evidence>
<dbReference type="GO" id="GO:0038023">
    <property type="term" value="F:signaling receptor activity"/>
    <property type="evidence" value="ECO:0007669"/>
    <property type="project" value="TreeGrafter"/>
</dbReference>
<evidence type="ECO:0000259" key="6">
    <source>
        <dbReference type="PROSITE" id="PS50104"/>
    </source>
</evidence>
<evidence type="ECO:0000313" key="8">
    <source>
        <dbReference type="Proteomes" id="UP001154078"/>
    </source>
</evidence>
<comment type="subcellular location">
    <subcellularLocation>
        <location evidence="1">Membrane</location>
    </subcellularLocation>
</comment>
<evidence type="ECO:0000256" key="1">
    <source>
        <dbReference type="ARBA" id="ARBA00004370"/>
    </source>
</evidence>
<organism evidence="7 8">
    <name type="scientific">Brassicogethes aeneus</name>
    <name type="common">Rape pollen beetle</name>
    <name type="synonym">Meligethes aeneus</name>
    <dbReference type="NCBI Taxonomy" id="1431903"/>
    <lineage>
        <taxon>Eukaryota</taxon>
        <taxon>Metazoa</taxon>
        <taxon>Ecdysozoa</taxon>
        <taxon>Arthropoda</taxon>
        <taxon>Hexapoda</taxon>
        <taxon>Insecta</taxon>
        <taxon>Pterygota</taxon>
        <taxon>Neoptera</taxon>
        <taxon>Endopterygota</taxon>
        <taxon>Coleoptera</taxon>
        <taxon>Polyphaga</taxon>
        <taxon>Cucujiformia</taxon>
        <taxon>Nitidulidae</taxon>
        <taxon>Meligethinae</taxon>
        <taxon>Brassicogethes</taxon>
    </lineage>
</organism>
<dbReference type="Gene3D" id="3.40.50.10140">
    <property type="entry name" value="Toll/interleukin-1 receptor homology (TIR) domain"/>
    <property type="match status" value="1"/>
</dbReference>
<proteinExistence type="predicted"/>
<dbReference type="PROSITE" id="PS50104">
    <property type="entry name" value="TIR"/>
    <property type="match status" value="1"/>
</dbReference>
<keyword evidence="4" id="KW-1133">Transmembrane helix</keyword>
<dbReference type="Proteomes" id="UP001154078">
    <property type="component" value="Chromosome 9"/>
</dbReference>
<keyword evidence="5" id="KW-0472">Membrane</keyword>
<dbReference type="OrthoDB" id="1421090at2759"/>
<dbReference type="GO" id="GO:0045087">
    <property type="term" value="P:innate immune response"/>
    <property type="evidence" value="ECO:0007669"/>
    <property type="project" value="TreeGrafter"/>
</dbReference>
<feature type="domain" description="TIR" evidence="6">
    <location>
        <begin position="1"/>
        <end position="79"/>
    </location>
</feature>
<dbReference type="InterPro" id="IPR035897">
    <property type="entry name" value="Toll_tir_struct_dom_sf"/>
</dbReference>
<evidence type="ECO:0000256" key="3">
    <source>
        <dbReference type="ARBA" id="ARBA00022729"/>
    </source>
</evidence>
<sequence length="79" mass="9332">MISSLEHYCPNMNHDPYKVCVHYRDWIPGVLITEQVITSVRDSRRTLVIVSKNFLESCWTKWNSEPLTRRPLPKEEAES</sequence>
<evidence type="ECO:0000313" key="7">
    <source>
        <dbReference type="EMBL" id="CAH0564879.1"/>
    </source>
</evidence>
<accession>A0A9P0BKC1</accession>
<dbReference type="EMBL" id="OV121140">
    <property type="protein sequence ID" value="CAH0564879.1"/>
    <property type="molecule type" value="Genomic_DNA"/>
</dbReference>
<reference evidence="7" key="1">
    <citation type="submission" date="2021-12" db="EMBL/GenBank/DDBJ databases">
        <authorList>
            <person name="King R."/>
        </authorList>
    </citation>
    <scope>NUCLEOTIDE SEQUENCE</scope>
</reference>
<dbReference type="GO" id="GO:0007165">
    <property type="term" value="P:signal transduction"/>
    <property type="evidence" value="ECO:0007669"/>
    <property type="project" value="InterPro"/>
</dbReference>
<dbReference type="GO" id="GO:0005886">
    <property type="term" value="C:plasma membrane"/>
    <property type="evidence" value="ECO:0007669"/>
    <property type="project" value="TreeGrafter"/>
</dbReference>
<gene>
    <name evidence="7" type="ORF">MELIAE_LOCUS13326</name>
</gene>
<dbReference type="AlphaFoldDB" id="A0A9P0BKC1"/>
<keyword evidence="8" id="KW-1185">Reference proteome</keyword>
<keyword evidence="2" id="KW-0812">Transmembrane</keyword>
<name>A0A9P0BKC1_BRAAE</name>
<keyword evidence="3" id="KW-0732">Signal</keyword>
<dbReference type="Pfam" id="PF01582">
    <property type="entry name" value="TIR"/>
    <property type="match status" value="1"/>
</dbReference>
<dbReference type="InterPro" id="IPR000157">
    <property type="entry name" value="TIR_dom"/>
</dbReference>